<evidence type="ECO:0000313" key="6">
    <source>
        <dbReference type="Proteomes" id="UP001255917"/>
    </source>
</evidence>
<dbReference type="SUPFAM" id="SSF116734">
    <property type="entry name" value="DNA methylase specificity domain"/>
    <property type="match status" value="2"/>
</dbReference>
<dbReference type="Gene3D" id="3.90.220.20">
    <property type="entry name" value="DNA methylase specificity domains"/>
    <property type="match status" value="2"/>
</dbReference>
<evidence type="ECO:0000259" key="4">
    <source>
        <dbReference type="Pfam" id="PF01420"/>
    </source>
</evidence>
<dbReference type="EC" id="3.1.21.-" evidence="5"/>
<accession>A0ABU3NIA6</accession>
<reference evidence="6" key="1">
    <citation type="submission" date="2023-07" db="EMBL/GenBank/DDBJ databases">
        <title>Substrates and metabolic shifts associated with increased methane emissions in unrestored hypersaline salterns.</title>
        <authorList>
            <person name="Bueno De Mesquita C.P."/>
            <person name="Tringe S.G."/>
        </authorList>
    </citation>
    <scope>NUCLEOTIDE SEQUENCE [LARGE SCALE GENOMIC DNA]</scope>
    <source>
        <strain evidence="6">I4</strain>
    </source>
</reference>
<dbReference type="InterPro" id="IPR052021">
    <property type="entry name" value="Type-I_RS_S_subunit"/>
</dbReference>
<evidence type="ECO:0000256" key="1">
    <source>
        <dbReference type="ARBA" id="ARBA00010923"/>
    </source>
</evidence>
<dbReference type="InterPro" id="IPR044946">
    <property type="entry name" value="Restrct_endonuc_typeI_TRD_sf"/>
</dbReference>
<organism evidence="5 6">
    <name type="scientific">Halomonas saccharevitans</name>
    <dbReference type="NCBI Taxonomy" id="416872"/>
    <lineage>
        <taxon>Bacteria</taxon>
        <taxon>Pseudomonadati</taxon>
        <taxon>Pseudomonadota</taxon>
        <taxon>Gammaproteobacteria</taxon>
        <taxon>Oceanospirillales</taxon>
        <taxon>Halomonadaceae</taxon>
        <taxon>Halomonas</taxon>
    </lineage>
</organism>
<gene>
    <name evidence="5" type="ORF">RSO68_15715</name>
</gene>
<evidence type="ECO:0000313" key="5">
    <source>
        <dbReference type="EMBL" id="MDT8880915.1"/>
    </source>
</evidence>
<evidence type="ECO:0000256" key="2">
    <source>
        <dbReference type="ARBA" id="ARBA00022747"/>
    </source>
</evidence>
<comment type="similarity">
    <text evidence="1">Belongs to the type-I restriction system S methylase family.</text>
</comment>
<keyword evidence="5" id="KW-0540">Nuclease</keyword>
<keyword evidence="6" id="KW-1185">Reference proteome</keyword>
<dbReference type="RefSeq" id="WP_315587250.1">
    <property type="nucleotide sequence ID" value="NZ_JAVXUR010000009.1"/>
</dbReference>
<dbReference type="PANTHER" id="PTHR30408:SF12">
    <property type="entry name" value="TYPE I RESTRICTION ENZYME MJAVIII SPECIFICITY SUBUNIT"/>
    <property type="match status" value="1"/>
</dbReference>
<dbReference type="GO" id="GO:0004519">
    <property type="term" value="F:endonuclease activity"/>
    <property type="evidence" value="ECO:0007669"/>
    <property type="project" value="UniProtKB-KW"/>
</dbReference>
<comment type="caution">
    <text evidence="5">The sequence shown here is derived from an EMBL/GenBank/DDBJ whole genome shotgun (WGS) entry which is preliminary data.</text>
</comment>
<protein>
    <submittedName>
        <fullName evidence="5">Restriction endonuclease subunit S</fullName>
        <ecNumber evidence="5">3.1.21.-</ecNumber>
    </submittedName>
</protein>
<dbReference type="Proteomes" id="UP001255917">
    <property type="component" value="Unassembled WGS sequence"/>
</dbReference>
<dbReference type="EMBL" id="JAVXUR010000009">
    <property type="protein sequence ID" value="MDT8880915.1"/>
    <property type="molecule type" value="Genomic_DNA"/>
</dbReference>
<proteinExistence type="inferred from homology"/>
<sequence length="429" mass="47414">MCEDWESVQLGELVERSFSGPSPTCEERNIQSEHEWGVLKTTSVTWSGWNEMAHKVLPENHWDQGELEVKAGDIIVTKAGPRHRVGVVAYVDKTIPQLIVSGKMIGLRVKSDICLPDVLAGLLSTRAPQKHLDHRTTGMAESQVNFANSALLQTSIRIPPKEEQEVISSIGRHLDTQIQKTEALISKLEKVKEGLLNDLLTRGIDEKGQLRPSPEQAPELYKESPLGLIPKEWQYGQLKDFGQLISGQHIPGELSNRDGRGVPYFTGPADFYSGETVISSYTEFPQAMCSMGDLLVTVKGSGCGKTAIASTDACISRQLMAFVFTEAEKGFWRAFFSLHENMINKIAEGGAIPGISRQQLLHIPVACPKAEHEFIAISKTIAEHERRRSSEARQLKKLTKQKSGLMDDLLTGRVRVTPLLDQAQATTPA</sequence>
<keyword evidence="2" id="KW-0680">Restriction system</keyword>
<name>A0ABU3NIA6_9GAMM</name>
<dbReference type="Gene3D" id="1.10.287.1120">
    <property type="entry name" value="Bipartite methylase S protein"/>
    <property type="match status" value="1"/>
</dbReference>
<keyword evidence="5" id="KW-0378">Hydrolase</keyword>
<feature type="domain" description="Type I restriction modification DNA specificity" evidence="4">
    <location>
        <begin position="230"/>
        <end position="372"/>
    </location>
</feature>
<dbReference type="InterPro" id="IPR000055">
    <property type="entry name" value="Restrct_endonuc_typeI_TRD"/>
</dbReference>
<feature type="domain" description="Type I restriction modification DNA specificity" evidence="4">
    <location>
        <begin position="3"/>
        <end position="189"/>
    </location>
</feature>
<keyword evidence="3" id="KW-0238">DNA-binding</keyword>
<dbReference type="Pfam" id="PF01420">
    <property type="entry name" value="Methylase_S"/>
    <property type="match status" value="2"/>
</dbReference>
<evidence type="ECO:0000256" key="3">
    <source>
        <dbReference type="ARBA" id="ARBA00023125"/>
    </source>
</evidence>
<dbReference type="GO" id="GO:0016787">
    <property type="term" value="F:hydrolase activity"/>
    <property type="evidence" value="ECO:0007669"/>
    <property type="project" value="UniProtKB-KW"/>
</dbReference>
<dbReference type="PANTHER" id="PTHR30408">
    <property type="entry name" value="TYPE-1 RESTRICTION ENZYME ECOKI SPECIFICITY PROTEIN"/>
    <property type="match status" value="1"/>
</dbReference>
<keyword evidence="5" id="KW-0255">Endonuclease</keyword>